<reference evidence="1 2" key="1">
    <citation type="journal article" date="2021" name="Commun. Biol.">
        <title>The genome of Shorea leprosula (Dipterocarpaceae) highlights the ecological relevance of drought in aseasonal tropical rainforests.</title>
        <authorList>
            <person name="Ng K.K.S."/>
            <person name="Kobayashi M.J."/>
            <person name="Fawcett J.A."/>
            <person name="Hatakeyama M."/>
            <person name="Paape T."/>
            <person name="Ng C.H."/>
            <person name="Ang C.C."/>
            <person name="Tnah L.H."/>
            <person name="Lee C.T."/>
            <person name="Nishiyama T."/>
            <person name="Sese J."/>
            <person name="O'Brien M.J."/>
            <person name="Copetti D."/>
            <person name="Mohd Noor M.I."/>
            <person name="Ong R.C."/>
            <person name="Putra M."/>
            <person name="Sireger I.Z."/>
            <person name="Indrioko S."/>
            <person name="Kosugi Y."/>
            <person name="Izuno A."/>
            <person name="Isagi Y."/>
            <person name="Lee S.L."/>
            <person name="Shimizu K.K."/>
        </authorList>
    </citation>
    <scope>NUCLEOTIDE SEQUENCE [LARGE SCALE GENOMIC DNA]</scope>
    <source>
        <strain evidence="1">214</strain>
    </source>
</reference>
<accession>A0AAV5L3D9</accession>
<dbReference type="AlphaFoldDB" id="A0AAV5L3D9"/>
<name>A0AAV5L3D9_9ROSI</name>
<sequence>MAEIQVQESVDPCAHLVALVDLATLKQTGTVSGFKEQFDLIFHQTKLTEKQAICFFVDGSKEDIQPSVRTQEEISQAVKEGIALAVEAEHEKPSDELETQILRQPKKKSENLLSMATMCKWLTIPNFVEFRVHCCRKETTLQRLNRPSRNSNSSACKLFSEMPELSKLETTSISRSVTVRFRKFKGVGGDFGELWYGCKQLVLIKDSMAAKRRQYTDRLKSRCRVKVHEDLMLLWSEGMIDLHGMKVALYADDKSSKGGSVHSHLVQDDVLIGVNWKVIIQILKLDAIITGSADQNLESWSSLELNPLSLISEHVAWVLHENRNVGFWNV</sequence>
<gene>
    <name evidence="1" type="ORF">SLEP1_g40437</name>
</gene>
<evidence type="ECO:0000313" key="2">
    <source>
        <dbReference type="Proteomes" id="UP001054252"/>
    </source>
</evidence>
<evidence type="ECO:0000313" key="1">
    <source>
        <dbReference type="EMBL" id="GKV31771.1"/>
    </source>
</evidence>
<comment type="caution">
    <text evidence="1">The sequence shown here is derived from an EMBL/GenBank/DDBJ whole genome shotgun (WGS) entry which is preliminary data.</text>
</comment>
<dbReference type="Proteomes" id="UP001054252">
    <property type="component" value="Unassembled WGS sequence"/>
</dbReference>
<organism evidence="1 2">
    <name type="scientific">Rubroshorea leprosula</name>
    <dbReference type="NCBI Taxonomy" id="152421"/>
    <lineage>
        <taxon>Eukaryota</taxon>
        <taxon>Viridiplantae</taxon>
        <taxon>Streptophyta</taxon>
        <taxon>Embryophyta</taxon>
        <taxon>Tracheophyta</taxon>
        <taxon>Spermatophyta</taxon>
        <taxon>Magnoliopsida</taxon>
        <taxon>eudicotyledons</taxon>
        <taxon>Gunneridae</taxon>
        <taxon>Pentapetalae</taxon>
        <taxon>rosids</taxon>
        <taxon>malvids</taxon>
        <taxon>Malvales</taxon>
        <taxon>Dipterocarpaceae</taxon>
        <taxon>Rubroshorea</taxon>
    </lineage>
</organism>
<keyword evidence="2" id="KW-1185">Reference proteome</keyword>
<proteinExistence type="predicted"/>
<protein>
    <submittedName>
        <fullName evidence="1">Uncharacterized protein</fullName>
    </submittedName>
</protein>
<dbReference type="EMBL" id="BPVZ01000092">
    <property type="protein sequence ID" value="GKV31771.1"/>
    <property type="molecule type" value="Genomic_DNA"/>
</dbReference>